<organism evidence="1 2">
    <name type="scientific">Araneus ventricosus</name>
    <name type="common">Orbweaver spider</name>
    <name type="synonym">Epeira ventricosa</name>
    <dbReference type="NCBI Taxonomy" id="182803"/>
    <lineage>
        <taxon>Eukaryota</taxon>
        <taxon>Metazoa</taxon>
        <taxon>Ecdysozoa</taxon>
        <taxon>Arthropoda</taxon>
        <taxon>Chelicerata</taxon>
        <taxon>Arachnida</taxon>
        <taxon>Araneae</taxon>
        <taxon>Araneomorphae</taxon>
        <taxon>Entelegynae</taxon>
        <taxon>Araneoidea</taxon>
        <taxon>Araneidae</taxon>
        <taxon>Araneus</taxon>
    </lineage>
</organism>
<dbReference type="EMBL" id="BGPR01001112">
    <property type="protein sequence ID" value="GBM45774.1"/>
    <property type="molecule type" value="Genomic_DNA"/>
</dbReference>
<evidence type="ECO:0000313" key="1">
    <source>
        <dbReference type="EMBL" id="GBM45774.1"/>
    </source>
</evidence>
<reference evidence="1 2" key="1">
    <citation type="journal article" date="2019" name="Sci. Rep.">
        <title>Orb-weaving spider Araneus ventricosus genome elucidates the spidroin gene catalogue.</title>
        <authorList>
            <person name="Kono N."/>
            <person name="Nakamura H."/>
            <person name="Ohtoshi R."/>
            <person name="Moran D.A.P."/>
            <person name="Shinohara A."/>
            <person name="Yoshida Y."/>
            <person name="Fujiwara M."/>
            <person name="Mori M."/>
            <person name="Tomita M."/>
            <person name="Arakawa K."/>
        </authorList>
    </citation>
    <scope>NUCLEOTIDE SEQUENCE [LARGE SCALE GENOMIC DNA]</scope>
</reference>
<name>A0A4Y2G1M7_ARAVE</name>
<proteinExistence type="predicted"/>
<sequence>MSLECASLVTNSKQVKRYPSFLNKCHRADLFPSHRSKQVSGSHAEMLTKVFLCASLFLCLTPGKYQKQASRVLQTSPKHCLLSRIRSIQRKDIVIVEKFNLEILMDLRVLDLPEWEKNFWNYVCQSECEYDYSKNKTNERDGIWQVVFAPKLQTSIKFWSQVILTYRLEATRGLLWEGPRHFESRSDDET</sequence>
<protein>
    <submittedName>
        <fullName evidence="1">Uncharacterized protein</fullName>
    </submittedName>
</protein>
<dbReference type="Proteomes" id="UP000499080">
    <property type="component" value="Unassembled WGS sequence"/>
</dbReference>
<comment type="caution">
    <text evidence="1">The sequence shown here is derived from an EMBL/GenBank/DDBJ whole genome shotgun (WGS) entry which is preliminary data.</text>
</comment>
<keyword evidence="2" id="KW-1185">Reference proteome</keyword>
<evidence type="ECO:0000313" key="2">
    <source>
        <dbReference type="Proteomes" id="UP000499080"/>
    </source>
</evidence>
<dbReference type="AlphaFoldDB" id="A0A4Y2G1M7"/>
<accession>A0A4Y2G1M7</accession>
<gene>
    <name evidence="1" type="ORF">AVEN_208092_1</name>
</gene>